<comment type="caution">
    <text evidence="2">The sequence shown here is derived from an EMBL/GenBank/DDBJ whole genome shotgun (WGS) entry which is preliminary data.</text>
</comment>
<proteinExistence type="predicted"/>
<feature type="transmembrane region" description="Helical" evidence="1">
    <location>
        <begin position="20"/>
        <end position="40"/>
    </location>
</feature>
<keyword evidence="1" id="KW-0472">Membrane</keyword>
<dbReference type="EMBL" id="BAABJH010000001">
    <property type="protein sequence ID" value="GAA4882646.1"/>
    <property type="molecule type" value="Genomic_DNA"/>
</dbReference>
<evidence type="ECO:0000313" key="2">
    <source>
        <dbReference type="EMBL" id="GAA4882646.1"/>
    </source>
</evidence>
<organism evidence="2 3">
    <name type="scientific">Flaviramulus aquimarinus</name>
    <dbReference type="NCBI Taxonomy" id="1170456"/>
    <lineage>
        <taxon>Bacteria</taxon>
        <taxon>Pseudomonadati</taxon>
        <taxon>Bacteroidota</taxon>
        <taxon>Flavobacteriia</taxon>
        <taxon>Flavobacteriales</taxon>
        <taxon>Flavobacteriaceae</taxon>
        <taxon>Flaviramulus</taxon>
    </lineage>
</organism>
<evidence type="ECO:0000256" key="1">
    <source>
        <dbReference type="SAM" id="Phobius"/>
    </source>
</evidence>
<keyword evidence="3" id="KW-1185">Reference proteome</keyword>
<evidence type="ECO:0000313" key="3">
    <source>
        <dbReference type="Proteomes" id="UP001500433"/>
    </source>
</evidence>
<sequence length="79" mass="9055">MMLNQLNSMILTIPLINQSQIVTVLTIVVIFFGIILILGVRKSYKLKKENEKLEQMNTSISDEDEDYKDFTDGHMYGGN</sequence>
<protein>
    <recommendedName>
        <fullName evidence="4">LPXTG-motif cell wall anchor domain-containing protein</fullName>
    </recommendedName>
</protein>
<gene>
    <name evidence="2" type="ORF">GCM10023311_00920</name>
</gene>
<keyword evidence="1" id="KW-0812">Transmembrane</keyword>
<keyword evidence="1" id="KW-1133">Transmembrane helix</keyword>
<dbReference type="Proteomes" id="UP001500433">
    <property type="component" value="Unassembled WGS sequence"/>
</dbReference>
<accession>A0ABP9EM55</accession>
<evidence type="ECO:0008006" key="4">
    <source>
        <dbReference type="Google" id="ProtNLM"/>
    </source>
</evidence>
<name>A0ABP9EM55_9FLAO</name>
<reference evidence="3" key="1">
    <citation type="journal article" date="2019" name="Int. J. Syst. Evol. Microbiol.">
        <title>The Global Catalogue of Microorganisms (GCM) 10K type strain sequencing project: providing services to taxonomists for standard genome sequencing and annotation.</title>
        <authorList>
            <consortium name="The Broad Institute Genomics Platform"/>
            <consortium name="The Broad Institute Genome Sequencing Center for Infectious Disease"/>
            <person name="Wu L."/>
            <person name="Ma J."/>
        </authorList>
    </citation>
    <scope>NUCLEOTIDE SEQUENCE [LARGE SCALE GENOMIC DNA]</scope>
    <source>
        <strain evidence="3">JCM 18274</strain>
    </source>
</reference>
<dbReference type="RefSeq" id="WP_345271928.1">
    <property type="nucleotide sequence ID" value="NZ_BAABJH010000001.1"/>
</dbReference>